<evidence type="ECO:0000256" key="1">
    <source>
        <dbReference type="SAM" id="MobiDB-lite"/>
    </source>
</evidence>
<comment type="caution">
    <text evidence="2">The sequence shown here is derived from an EMBL/GenBank/DDBJ whole genome shotgun (WGS) entry which is preliminary data.</text>
</comment>
<protein>
    <recommendedName>
        <fullName evidence="4">Endonuclease/exonuclease/phosphatase domain-containing protein</fullName>
    </recommendedName>
</protein>
<evidence type="ECO:0000313" key="3">
    <source>
        <dbReference type="Proteomes" id="UP001152622"/>
    </source>
</evidence>
<dbReference type="OrthoDB" id="410381at2759"/>
<sequence length="283" mass="32860">MMGDFNAKIGSDNTGREQSMGKHGLWEMNENGELFSDFCAFNNMVIGGSVYPHKRVHKVTWISPNHVTENQIDHICISRRFRRSLLDVRPRRGADAASDHHLVTGKFRFKLKTFNPAALKTSHRYNVELLRDPVTIAKYQLTLRNRYQPLADMQEEEEPFHDLQRAETVENIWQQIRDSWKENCEETLGKKTRQHKEWASVETVKKIEERKKRKNGLNRTREKVDTAKPTRLEIKKAIKQLKAGKAPGPDGVHPEAIKANLDTSTDMLYNLFGKIWDEEELPD</sequence>
<proteinExistence type="predicted"/>
<accession>A0A9Q1IET0</accession>
<feature type="region of interest" description="Disordered" evidence="1">
    <location>
        <begin position="1"/>
        <end position="20"/>
    </location>
</feature>
<dbReference type="Gene3D" id="3.60.10.10">
    <property type="entry name" value="Endonuclease/exonuclease/phosphatase"/>
    <property type="match status" value="1"/>
</dbReference>
<keyword evidence="3" id="KW-1185">Reference proteome</keyword>
<evidence type="ECO:0000313" key="2">
    <source>
        <dbReference type="EMBL" id="KAJ8336989.1"/>
    </source>
</evidence>
<reference evidence="2" key="1">
    <citation type="journal article" date="2023" name="Science">
        <title>Genome structures resolve the early diversification of teleost fishes.</title>
        <authorList>
            <person name="Parey E."/>
            <person name="Louis A."/>
            <person name="Montfort J."/>
            <person name="Bouchez O."/>
            <person name="Roques C."/>
            <person name="Iampietro C."/>
            <person name="Lluch J."/>
            <person name="Castinel A."/>
            <person name="Donnadieu C."/>
            <person name="Desvignes T."/>
            <person name="Floi Bucao C."/>
            <person name="Jouanno E."/>
            <person name="Wen M."/>
            <person name="Mejri S."/>
            <person name="Dirks R."/>
            <person name="Jansen H."/>
            <person name="Henkel C."/>
            <person name="Chen W.J."/>
            <person name="Zahm M."/>
            <person name="Cabau C."/>
            <person name="Klopp C."/>
            <person name="Thompson A.W."/>
            <person name="Robinson-Rechavi M."/>
            <person name="Braasch I."/>
            <person name="Lecointre G."/>
            <person name="Bobe J."/>
            <person name="Postlethwait J.H."/>
            <person name="Berthelot C."/>
            <person name="Roest Crollius H."/>
            <person name="Guiguen Y."/>
        </authorList>
    </citation>
    <scope>NUCLEOTIDE SEQUENCE</scope>
    <source>
        <strain evidence="2">WJC10195</strain>
    </source>
</reference>
<organism evidence="2 3">
    <name type="scientific">Synaphobranchus kaupii</name>
    <name type="common">Kaup's arrowtooth eel</name>
    <dbReference type="NCBI Taxonomy" id="118154"/>
    <lineage>
        <taxon>Eukaryota</taxon>
        <taxon>Metazoa</taxon>
        <taxon>Chordata</taxon>
        <taxon>Craniata</taxon>
        <taxon>Vertebrata</taxon>
        <taxon>Euteleostomi</taxon>
        <taxon>Actinopterygii</taxon>
        <taxon>Neopterygii</taxon>
        <taxon>Teleostei</taxon>
        <taxon>Anguilliformes</taxon>
        <taxon>Synaphobranchidae</taxon>
        <taxon>Synaphobranchus</taxon>
    </lineage>
</organism>
<dbReference type="AlphaFoldDB" id="A0A9Q1IET0"/>
<gene>
    <name evidence="2" type="ORF">SKAU_G00382090</name>
</gene>
<evidence type="ECO:0008006" key="4">
    <source>
        <dbReference type="Google" id="ProtNLM"/>
    </source>
</evidence>
<dbReference type="EMBL" id="JAINUF010000019">
    <property type="protein sequence ID" value="KAJ8336989.1"/>
    <property type="molecule type" value="Genomic_DNA"/>
</dbReference>
<dbReference type="InterPro" id="IPR036691">
    <property type="entry name" value="Endo/exonu/phosph_ase_sf"/>
</dbReference>
<name>A0A9Q1IET0_SYNKA</name>
<dbReference type="Proteomes" id="UP001152622">
    <property type="component" value="Chromosome 19"/>
</dbReference>
<dbReference type="SUPFAM" id="SSF56219">
    <property type="entry name" value="DNase I-like"/>
    <property type="match status" value="1"/>
</dbReference>